<gene>
    <name evidence="2" type="ORF">SARC_14204</name>
</gene>
<dbReference type="EMBL" id="KQ245888">
    <property type="protein sequence ID" value="KNC73236.1"/>
    <property type="molecule type" value="Genomic_DNA"/>
</dbReference>
<evidence type="ECO:0000313" key="2">
    <source>
        <dbReference type="EMBL" id="KNC73236.1"/>
    </source>
</evidence>
<name>A0A0L0F9M3_9EUKA</name>
<dbReference type="AlphaFoldDB" id="A0A0L0F9M3"/>
<keyword evidence="3" id="KW-1185">Reference proteome</keyword>
<evidence type="ECO:0000313" key="3">
    <source>
        <dbReference type="Proteomes" id="UP000054560"/>
    </source>
</evidence>
<organism evidence="2 3">
    <name type="scientific">Sphaeroforma arctica JP610</name>
    <dbReference type="NCBI Taxonomy" id="667725"/>
    <lineage>
        <taxon>Eukaryota</taxon>
        <taxon>Ichthyosporea</taxon>
        <taxon>Ichthyophonida</taxon>
        <taxon>Sphaeroforma</taxon>
    </lineage>
</organism>
<dbReference type="Proteomes" id="UP000054560">
    <property type="component" value="Unassembled WGS sequence"/>
</dbReference>
<dbReference type="RefSeq" id="XP_014147138.1">
    <property type="nucleotide sequence ID" value="XM_014291663.1"/>
</dbReference>
<feature type="compositionally biased region" description="Basic and acidic residues" evidence="1">
    <location>
        <begin position="74"/>
        <end position="85"/>
    </location>
</feature>
<protein>
    <submittedName>
        <fullName evidence="2">Uncharacterized protein</fullName>
    </submittedName>
</protein>
<evidence type="ECO:0000256" key="1">
    <source>
        <dbReference type="SAM" id="MobiDB-lite"/>
    </source>
</evidence>
<dbReference type="GeneID" id="25914708"/>
<proteinExistence type="predicted"/>
<feature type="region of interest" description="Disordered" evidence="1">
    <location>
        <begin position="74"/>
        <end position="104"/>
    </location>
</feature>
<feature type="compositionally biased region" description="Basic residues" evidence="1">
    <location>
        <begin position="86"/>
        <end position="100"/>
    </location>
</feature>
<accession>A0A0L0F9M3</accession>
<sequence>MHVTYKHVGSEYVLGQRGEIMYNPTFTERLFEIRAKNSAGQHSCFNYRSVIVRCISEMKRRAIAEEEAKNAAIEHDNDKVKESKRANKRPKKKEKKKKKNTPSYDMVTAIRTMTTVLQAPAEMYAVDVSRDEGQAIMQNTFSSSAGGFFNFSRAAI</sequence>
<reference evidence="2 3" key="1">
    <citation type="submission" date="2011-02" db="EMBL/GenBank/DDBJ databases">
        <title>The Genome Sequence of Sphaeroforma arctica JP610.</title>
        <authorList>
            <consortium name="The Broad Institute Genome Sequencing Platform"/>
            <person name="Russ C."/>
            <person name="Cuomo C."/>
            <person name="Young S.K."/>
            <person name="Zeng Q."/>
            <person name="Gargeya S."/>
            <person name="Alvarado L."/>
            <person name="Berlin A."/>
            <person name="Chapman S.B."/>
            <person name="Chen Z."/>
            <person name="Freedman E."/>
            <person name="Gellesch M."/>
            <person name="Goldberg J."/>
            <person name="Griggs A."/>
            <person name="Gujja S."/>
            <person name="Heilman E."/>
            <person name="Heiman D."/>
            <person name="Howarth C."/>
            <person name="Mehta T."/>
            <person name="Neiman D."/>
            <person name="Pearson M."/>
            <person name="Roberts A."/>
            <person name="Saif S."/>
            <person name="Shea T."/>
            <person name="Shenoy N."/>
            <person name="Sisk P."/>
            <person name="Stolte C."/>
            <person name="Sykes S."/>
            <person name="White J."/>
            <person name="Yandava C."/>
            <person name="Burger G."/>
            <person name="Gray M.W."/>
            <person name="Holland P.W.H."/>
            <person name="King N."/>
            <person name="Lang F.B.F."/>
            <person name="Roger A.J."/>
            <person name="Ruiz-Trillo I."/>
            <person name="Haas B."/>
            <person name="Nusbaum C."/>
            <person name="Birren B."/>
        </authorList>
    </citation>
    <scope>NUCLEOTIDE SEQUENCE [LARGE SCALE GENOMIC DNA]</scope>
    <source>
        <strain evidence="2 3">JP610</strain>
    </source>
</reference>